<feature type="transmembrane region" description="Helical" evidence="23">
    <location>
        <begin position="12"/>
        <end position="34"/>
    </location>
</feature>
<keyword evidence="15 23" id="KW-0472">Membrane</keyword>
<keyword evidence="14" id="KW-0482">Metalloprotease</keyword>
<feature type="active site" description="Proton acceptor" evidence="20">
    <location>
        <position position="354"/>
    </location>
</feature>
<dbReference type="EC" id="3.4.11.2" evidence="4"/>
<evidence type="ECO:0000256" key="12">
    <source>
        <dbReference type="ARBA" id="ARBA00022801"/>
    </source>
</evidence>
<evidence type="ECO:0000256" key="10">
    <source>
        <dbReference type="ARBA" id="ARBA00022723"/>
    </source>
</evidence>
<keyword evidence="28" id="KW-1185">Reference proteome</keyword>
<evidence type="ECO:0000256" key="6">
    <source>
        <dbReference type="ARBA" id="ARBA00022438"/>
    </source>
</evidence>
<dbReference type="GO" id="GO:0016285">
    <property type="term" value="F:alanyl aminopeptidase activity"/>
    <property type="evidence" value="ECO:0007669"/>
    <property type="project" value="UniProtKB-EC"/>
</dbReference>
<dbReference type="FunFam" id="1.10.390.10:FF:000013">
    <property type="entry name" value="Aminopeptidase N"/>
    <property type="match status" value="1"/>
</dbReference>
<evidence type="ECO:0000256" key="15">
    <source>
        <dbReference type="ARBA" id="ARBA00023136"/>
    </source>
</evidence>
<evidence type="ECO:0000256" key="20">
    <source>
        <dbReference type="PIRSR" id="PIRSR634016-1"/>
    </source>
</evidence>
<dbReference type="InterPro" id="IPR042097">
    <property type="entry name" value="Aminopeptidase_N-like_N_sf"/>
</dbReference>
<keyword evidence="11" id="KW-0732">Signal</keyword>
<evidence type="ECO:0000313" key="27">
    <source>
        <dbReference type="EnsemblMetazoa" id="AALB008785-PA"/>
    </source>
</evidence>
<dbReference type="GO" id="GO:0005615">
    <property type="term" value="C:extracellular space"/>
    <property type="evidence" value="ECO:0007669"/>
    <property type="project" value="TreeGrafter"/>
</dbReference>
<evidence type="ECO:0000259" key="26">
    <source>
        <dbReference type="Pfam" id="PF17900"/>
    </source>
</evidence>
<accession>A0A8W7JV81</accession>
<evidence type="ECO:0000256" key="17">
    <source>
        <dbReference type="ARBA" id="ARBA00023180"/>
    </source>
</evidence>
<evidence type="ECO:0000259" key="24">
    <source>
        <dbReference type="Pfam" id="PF01433"/>
    </source>
</evidence>
<comment type="subcellular location">
    <subcellularLocation>
        <location evidence="2">Cell membrane</location>
        <topology evidence="2">Lipid-anchor</topology>
        <topology evidence="2">GPI-anchor</topology>
    </subcellularLocation>
</comment>
<dbReference type="CDD" id="cd09601">
    <property type="entry name" value="M1_APN-Q_like"/>
    <property type="match status" value="1"/>
</dbReference>
<dbReference type="GO" id="GO:0042277">
    <property type="term" value="F:peptide binding"/>
    <property type="evidence" value="ECO:0007669"/>
    <property type="project" value="TreeGrafter"/>
</dbReference>
<dbReference type="InterPro" id="IPR034016">
    <property type="entry name" value="M1_APN-typ"/>
</dbReference>
<dbReference type="InterPro" id="IPR050344">
    <property type="entry name" value="Peptidase_M1_aminopeptidases"/>
</dbReference>
<evidence type="ECO:0000256" key="23">
    <source>
        <dbReference type="SAM" id="Phobius"/>
    </source>
</evidence>
<dbReference type="RefSeq" id="XP_035776002.1">
    <property type="nucleotide sequence ID" value="XM_035920109.1"/>
</dbReference>
<evidence type="ECO:0000256" key="13">
    <source>
        <dbReference type="ARBA" id="ARBA00022833"/>
    </source>
</evidence>
<evidence type="ECO:0000256" key="4">
    <source>
        <dbReference type="ARBA" id="ARBA00012564"/>
    </source>
</evidence>
<comment type="catalytic activity">
    <reaction evidence="1">
        <text>Release of an N-terminal amino acid, Xaa-|-Yaa- from a peptide, amide or arylamide. Xaa is preferably Ala, but may be most amino acids including Pro (slow action). When a terminal hydrophobic residue is followed by a prolyl residue, the two may be released as an intact Xaa-Pro dipeptide.</text>
        <dbReference type="EC" id="3.4.11.2"/>
    </reaction>
</comment>
<evidence type="ECO:0000256" key="7">
    <source>
        <dbReference type="ARBA" id="ARBA00022475"/>
    </source>
</evidence>
<evidence type="ECO:0000256" key="18">
    <source>
        <dbReference type="ARBA" id="ARBA00023288"/>
    </source>
</evidence>
<evidence type="ECO:0000256" key="22">
    <source>
        <dbReference type="PIRSR" id="PIRSR634016-4"/>
    </source>
</evidence>
<name>A0A8W7JV81_ANOAL</name>
<organism evidence="27 28">
    <name type="scientific">Anopheles albimanus</name>
    <name type="common">New world malaria mosquito</name>
    <dbReference type="NCBI Taxonomy" id="7167"/>
    <lineage>
        <taxon>Eukaryota</taxon>
        <taxon>Metazoa</taxon>
        <taxon>Ecdysozoa</taxon>
        <taxon>Arthropoda</taxon>
        <taxon>Hexapoda</taxon>
        <taxon>Insecta</taxon>
        <taxon>Pterygota</taxon>
        <taxon>Neoptera</taxon>
        <taxon>Endopterygota</taxon>
        <taxon>Diptera</taxon>
        <taxon>Nematocera</taxon>
        <taxon>Culicoidea</taxon>
        <taxon>Culicidae</taxon>
        <taxon>Anophelinae</taxon>
        <taxon>Anopheles</taxon>
    </lineage>
</organism>
<dbReference type="InterPro" id="IPR024571">
    <property type="entry name" value="ERAP1-like_C_dom"/>
</dbReference>
<dbReference type="OrthoDB" id="510539at2759"/>
<feature type="binding site" evidence="21">
    <location>
        <position position="376"/>
    </location>
    <ligand>
        <name>Zn(2+)</name>
        <dbReference type="ChEBI" id="CHEBI:29105"/>
        <note>catalytic</note>
    </ligand>
</feature>
<reference evidence="27 28" key="1">
    <citation type="journal article" date="2017" name="G3 (Bethesda)">
        <title>The Physical Genome Mapping of Anopheles albimanus Corrected Scaffold Misassemblies and Identified Interarm Rearrangements in Genus Anopheles.</title>
        <authorList>
            <person name="Artemov G.N."/>
            <person name="Peery A.N."/>
            <person name="Jiang X."/>
            <person name="Tu Z."/>
            <person name="Stegniy V.N."/>
            <person name="Sharakhova M.V."/>
            <person name="Sharakhov I.V."/>
        </authorList>
    </citation>
    <scope>NUCLEOTIDE SEQUENCE [LARGE SCALE GENOMIC DNA]</scope>
    <source>
        <strain evidence="27 28">ALBI9_A</strain>
    </source>
</reference>
<keyword evidence="10 21" id="KW-0479">Metal-binding</keyword>
<dbReference type="KEGG" id="aali:118458011"/>
<evidence type="ECO:0000256" key="19">
    <source>
        <dbReference type="ARBA" id="ARBA00042613"/>
    </source>
</evidence>
<dbReference type="InterPro" id="IPR027268">
    <property type="entry name" value="Peptidase_M4/M1_CTD_sf"/>
</dbReference>
<dbReference type="GO" id="GO:0070006">
    <property type="term" value="F:metalloaminopeptidase activity"/>
    <property type="evidence" value="ECO:0007669"/>
    <property type="project" value="TreeGrafter"/>
</dbReference>
<dbReference type="PRINTS" id="PR00756">
    <property type="entry name" value="ALADIPTASE"/>
</dbReference>
<keyword evidence="23" id="KW-1133">Transmembrane helix</keyword>
<keyword evidence="6" id="KW-0031">Aminopeptidase</keyword>
<feature type="domain" description="Peptidase M1 membrane alanine aminopeptidase" evidence="24">
    <location>
        <begin position="283"/>
        <end position="488"/>
    </location>
</feature>
<dbReference type="FunFam" id="1.25.50.20:FF:000001">
    <property type="entry name" value="Aminopeptidase"/>
    <property type="match status" value="1"/>
</dbReference>
<keyword evidence="9" id="KW-0645">Protease</keyword>
<dbReference type="Proteomes" id="UP000069272">
    <property type="component" value="Chromosome 2R"/>
</dbReference>
<keyword evidence="7" id="KW-1003">Cell membrane</keyword>
<keyword evidence="23" id="KW-0812">Transmembrane</keyword>
<dbReference type="PANTHER" id="PTHR11533:SF290">
    <property type="entry name" value="AMINOPEPTIDASE"/>
    <property type="match status" value="1"/>
</dbReference>
<dbReference type="SUPFAM" id="SSF63737">
    <property type="entry name" value="Leukotriene A4 hydrolase N-terminal domain"/>
    <property type="match status" value="1"/>
</dbReference>
<feature type="domain" description="Aminopeptidase N-like N-terminal" evidence="26">
    <location>
        <begin position="49"/>
        <end position="246"/>
    </location>
</feature>
<evidence type="ECO:0000256" key="3">
    <source>
        <dbReference type="ARBA" id="ARBA00010136"/>
    </source>
</evidence>
<dbReference type="Pfam" id="PF01433">
    <property type="entry name" value="Peptidase_M1"/>
    <property type="match status" value="1"/>
</dbReference>
<evidence type="ECO:0000256" key="11">
    <source>
        <dbReference type="ARBA" id="ARBA00022729"/>
    </source>
</evidence>
<evidence type="ECO:0000256" key="2">
    <source>
        <dbReference type="ARBA" id="ARBA00004609"/>
    </source>
</evidence>
<dbReference type="Gene3D" id="1.25.50.20">
    <property type="match status" value="1"/>
</dbReference>
<dbReference type="Pfam" id="PF11838">
    <property type="entry name" value="ERAP1_C"/>
    <property type="match status" value="1"/>
</dbReference>
<dbReference type="InterPro" id="IPR001930">
    <property type="entry name" value="Peptidase_M1"/>
</dbReference>
<proteinExistence type="inferred from homology"/>
<evidence type="ECO:0000256" key="1">
    <source>
        <dbReference type="ARBA" id="ARBA00000098"/>
    </source>
</evidence>
<dbReference type="PANTHER" id="PTHR11533">
    <property type="entry name" value="PROTEASE M1 ZINC METALLOPROTEASE"/>
    <property type="match status" value="1"/>
</dbReference>
<dbReference type="GO" id="GO:0006508">
    <property type="term" value="P:proteolysis"/>
    <property type="evidence" value="ECO:0007669"/>
    <property type="project" value="UniProtKB-KW"/>
</dbReference>
<dbReference type="GeneID" id="118458011"/>
<keyword evidence="18" id="KW-0449">Lipoprotein</keyword>
<dbReference type="FunFam" id="2.60.40.1910:FF:000008">
    <property type="entry name" value="Aminopeptidase"/>
    <property type="match status" value="1"/>
</dbReference>
<dbReference type="GO" id="GO:0005886">
    <property type="term" value="C:plasma membrane"/>
    <property type="evidence" value="ECO:0007669"/>
    <property type="project" value="UniProtKB-SubCell"/>
</dbReference>
<feature type="site" description="Transition state stabilizer" evidence="22">
    <location>
        <position position="439"/>
    </location>
</feature>
<reference evidence="27" key="2">
    <citation type="submission" date="2022-08" db="UniProtKB">
        <authorList>
            <consortium name="EnsemblMetazoa"/>
        </authorList>
    </citation>
    <scope>IDENTIFICATION</scope>
    <source>
        <strain evidence="27">STECLA/ALBI9_A</strain>
    </source>
</reference>
<keyword evidence="13 21" id="KW-0862">Zinc</keyword>
<dbReference type="InterPro" id="IPR045357">
    <property type="entry name" value="Aminopeptidase_N-like_N"/>
</dbReference>
<feature type="domain" description="ERAP1-like C-terminal" evidence="25">
    <location>
        <begin position="589"/>
        <end position="901"/>
    </location>
</feature>
<dbReference type="GO" id="GO:0043171">
    <property type="term" value="P:peptide catabolic process"/>
    <property type="evidence" value="ECO:0007669"/>
    <property type="project" value="TreeGrafter"/>
</dbReference>
<dbReference type="GO" id="GO:0008270">
    <property type="term" value="F:zinc ion binding"/>
    <property type="evidence" value="ECO:0007669"/>
    <property type="project" value="InterPro"/>
</dbReference>
<sequence length="1038" mass="119637">MMGKTCYFLPTNVVGLSFSFATCMFIVLIVQIVAQNGDQNFRLPNDTYPIRYNVEITTRIHDDSIGLDRFSFEGKVTIQLMTKEKISTNRITLNYRKIDIIHVRLWYQQGGWERIIIDDNNSYTLDSRREFLHINSPQALEGLYYLEITYNGTLREDNAGFYRSSYVDENGEVKWLAATQFSPTDARHAFPCYDEPGIRAPIGLRVVHGVNYSVLSNGRPIDIRNDFKEGLLVTTFEDTPPMQSYLLGIVVSNFQESSYNGYSRHKAFNRPKTFEKETTMFILESGFKILNFLEQFLEIDLILPKIYHVAVPDFAAGAMENYGLITYKEENFFYDNKTSPMKQKKRIATIVGHEIGHHYFGNYVSPAWWSYLWMKEGFARFFEYYASNKAFPELEIEQTYTVDKTHHVFEIDSLVAVRPLTYYVNTQTEIANIFDDIAYDKGGAVLRMFHHAIGKEAFRQALINFLQTNALQAVSPEQFAKAMQNAMDLLPIPHISMPTANELLKSWTEQAGYPVLHVTRTHNCSIVISQKRYLLKNNIESPSIKWILPYNFANALDPTFDVTIPSGWLTDTEKELIPGINQNWTCDDWLIFNKQQTGYYRINYDDDLWNLIITNLMTNHTSIHHLNRAQLIDDALNNARSGRLSYEIALNLLRYLSKELNYVPWSAVDRNLRTLSVLLNGSSCYGLWLQYCSEFLQPIYEHMGFVTLKEDSLMQRMARELVVTWTCKVGSLHCLNESASIVESVMEKRIPYIDLDLRETIICNGLRKASYDAFNFFWEQMQASQDQAYRSELIRALGCTQNEEFLVKLLNSTIKENGVYYFPQERERVLLSVLSNGILGMNISTSFLDQHMDQINIIYNKGNFGGRAISSIIKNMAKQTASQTMHLHLQNLMEKLLEKGYLRNPDMLQSLEQSNENLNWISDKGKEIERWLEQQYQQTTDQPTQKTTVSSVGSSTSFNNHTTMQINTEFTNSITLNNSFIYTSLITNDNNIASISTQSIAVSVASTENYESTEKNVSNIIYPTVLIMCLAIFQTTMY</sequence>
<keyword evidence="8" id="KW-0336">GPI-anchor</keyword>
<comment type="similarity">
    <text evidence="3">Belongs to the peptidase M1 family.</text>
</comment>
<evidence type="ECO:0000259" key="25">
    <source>
        <dbReference type="Pfam" id="PF11838"/>
    </source>
</evidence>
<keyword evidence="12" id="KW-0378">Hydrolase</keyword>
<dbReference type="GO" id="GO:0005737">
    <property type="term" value="C:cytoplasm"/>
    <property type="evidence" value="ECO:0007669"/>
    <property type="project" value="TreeGrafter"/>
</dbReference>
<evidence type="ECO:0000256" key="8">
    <source>
        <dbReference type="ARBA" id="ARBA00022622"/>
    </source>
</evidence>
<evidence type="ECO:0000256" key="9">
    <source>
        <dbReference type="ARBA" id="ARBA00022670"/>
    </source>
</evidence>
<dbReference type="Gene3D" id="1.10.390.10">
    <property type="entry name" value="Neutral Protease Domain 2"/>
    <property type="match status" value="1"/>
</dbReference>
<evidence type="ECO:0000313" key="28">
    <source>
        <dbReference type="Proteomes" id="UP000069272"/>
    </source>
</evidence>
<dbReference type="AlphaFoldDB" id="A0A8W7JV81"/>
<evidence type="ECO:0000256" key="21">
    <source>
        <dbReference type="PIRSR" id="PIRSR634016-3"/>
    </source>
</evidence>
<dbReference type="EnsemblMetazoa" id="AALB008785-RA">
    <property type="protein sequence ID" value="AALB008785-PA"/>
    <property type="gene ID" value="AALB008785"/>
</dbReference>
<dbReference type="Gene3D" id="2.60.40.1910">
    <property type="match status" value="1"/>
</dbReference>
<comment type="cofactor">
    <cofactor evidence="21">
        <name>Zn(2+)</name>
        <dbReference type="ChEBI" id="CHEBI:29105"/>
    </cofactor>
    <text evidence="21">Binds 1 zinc ion per subunit.</text>
</comment>
<feature type="binding site" evidence="21">
    <location>
        <position position="353"/>
    </location>
    <ligand>
        <name>Zn(2+)</name>
        <dbReference type="ChEBI" id="CHEBI:29105"/>
        <note>catalytic</note>
    </ligand>
</feature>
<evidence type="ECO:0000256" key="16">
    <source>
        <dbReference type="ARBA" id="ARBA00023157"/>
    </source>
</evidence>
<evidence type="ECO:0000256" key="14">
    <source>
        <dbReference type="ARBA" id="ARBA00023049"/>
    </source>
</evidence>
<evidence type="ECO:0000256" key="5">
    <source>
        <dbReference type="ARBA" id="ARBA00015611"/>
    </source>
</evidence>
<dbReference type="InterPro" id="IPR014782">
    <property type="entry name" value="Peptidase_M1_dom"/>
</dbReference>
<dbReference type="Pfam" id="PF17900">
    <property type="entry name" value="Peptidase_M1_N"/>
    <property type="match status" value="1"/>
</dbReference>
<dbReference type="SUPFAM" id="SSF55486">
    <property type="entry name" value="Metalloproteases ('zincins'), catalytic domain"/>
    <property type="match status" value="1"/>
</dbReference>
<dbReference type="Gene3D" id="2.60.40.1730">
    <property type="entry name" value="tricorn interacting facor f3 domain"/>
    <property type="match status" value="1"/>
</dbReference>
<keyword evidence="17" id="KW-0325">Glycoprotein</keyword>
<feature type="binding site" evidence="21">
    <location>
        <position position="357"/>
    </location>
    <ligand>
        <name>Zn(2+)</name>
        <dbReference type="ChEBI" id="CHEBI:29105"/>
        <note>catalytic</note>
    </ligand>
</feature>
<protein>
    <recommendedName>
        <fullName evidence="5">Aminopeptidase N</fullName>
        <ecNumber evidence="4">3.4.11.2</ecNumber>
    </recommendedName>
    <alternativeName>
        <fullName evidence="19">Microsomal aminopeptidase</fullName>
    </alternativeName>
</protein>
<keyword evidence="16" id="KW-1015">Disulfide bond</keyword>
<dbReference type="GO" id="GO:0098552">
    <property type="term" value="C:side of membrane"/>
    <property type="evidence" value="ECO:0007669"/>
    <property type="project" value="UniProtKB-KW"/>
</dbReference>